<dbReference type="PANTHER" id="PTHR43591:SF24">
    <property type="entry name" value="2-METHOXY-6-POLYPRENYL-1,4-BENZOQUINOL METHYLASE, MITOCHONDRIAL"/>
    <property type="match status" value="1"/>
</dbReference>
<dbReference type="CDD" id="cd02440">
    <property type="entry name" value="AdoMet_MTases"/>
    <property type="match status" value="1"/>
</dbReference>
<dbReference type="Gene3D" id="3.40.50.150">
    <property type="entry name" value="Vaccinia Virus protein VP39"/>
    <property type="match status" value="1"/>
</dbReference>
<dbReference type="GO" id="GO:0008168">
    <property type="term" value="F:methyltransferase activity"/>
    <property type="evidence" value="ECO:0007669"/>
    <property type="project" value="TreeGrafter"/>
</dbReference>
<organism evidence="2 3">
    <name type="scientific">Candidatus Phaeomarinibacter ectocarpi</name>
    <dbReference type="NCBI Taxonomy" id="1458461"/>
    <lineage>
        <taxon>Bacteria</taxon>
        <taxon>Pseudomonadati</taxon>
        <taxon>Pseudomonadota</taxon>
        <taxon>Alphaproteobacteria</taxon>
        <taxon>Hyphomicrobiales</taxon>
        <taxon>Parvibaculaceae</taxon>
        <taxon>Candidatus Phaeomarinibacter</taxon>
    </lineage>
</organism>
<dbReference type="EMBL" id="HG966617">
    <property type="protein sequence ID" value="CDO60369.1"/>
    <property type="molecule type" value="Genomic_DNA"/>
</dbReference>
<dbReference type="Pfam" id="PF13649">
    <property type="entry name" value="Methyltransf_25"/>
    <property type="match status" value="1"/>
</dbReference>
<dbReference type="AlphaFoldDB" id="X5MG47"/>
<evidence type="ECO:0000259" key="1">
    <source>
        <dbReference type="Pfam" id="PF13649"/>
    </source>
</evidence>
<dbReference type="OrthoDB" id="9765084at2"/>
<name>X5MG47_9HYPH</name>
<dbReference type="HOGENOM" id="CLU_073559_0_0_5"/>
<dbReference type="InterPro" id="IPR029063">
    <property type="entry name" value="SAM-dependent_MTases_sf"/>
</dbReference>
<keyword evidence="3" id="KW-1185">Reference proteome</keyword>
<dbReference type="STRING" id="1458461.BN1012_Phect2156"/>
<dbReference type="PANTHER" id="PTHR43591">
    <property type="entry name" value="METHYLTRANSFERASE"/>
    <property type="match status" value="1"/>
</dbReference>
<reference evidence="2 3" key="1">
    <citation type="journal article" date="2014" name="Front. Genet.">
        <title>Genome and metabolic network of "Candidatus Phaeomarinobacter ectocarpi" Ec32, a new candidate genus of Alphaproteobacteria frequently associated with brown algae.</title>
        <authorList>
            <person name="Dittami S.M."/>
            <person name="Barbeyron T."/>
            <person name="Boyen C."/>
            <person name="Cambefort J."/>
            <person name="Collet G."/>
            <person name="Delage L."/>
            <person name="Gobet A."/>
            <person name="Groisillier A."/>
            <person name="Leblanc C."/>
            <person name="Michel G."/>
            <person name="Scornet D."/>
            <person name="Siegel A."/>
            <person name="Tapia J.E."/>
            <person name="Tonon T."/>
        </authorList>
    </citation>
    <scope>NUCLEOTIDE SEQUENCE [LARGE SCALE GENOMIC DNA]</scope>
    <source>
        <strain evidence="2 3">Ec32</strain>
    </source>
</reference>
<feature type="domain" description="Methyltransferase" evidence="1">
    <location>
        <begin position="42"/>
        <end position="136"/>
    </location>
</feature>
<dbReference type="RefSeq" id="WP_043948438.1">
    <property type="nucleotide sequence ID" value="NZ_HG966617.1"/>
</dbReference>
<dbReference type="InterPro" id="IPR041698">
    <property type="entry name" value="Methyltransf_25"/>
</dbReference>
<sequence length="251" mass="27695">MDDMDLLIDLHGSALRQGPGSEADTLRAIDLSGLSDKRNLKIADIGCGAGASTLTLARTLDADIVAVDFLPAFLARLEERAAAQGLSQRITTREASMDALAFAPASLDAVWSEGAIYNMGFENGIKSWRPFLKPGGILAVSELTWLTSDRPAELTEHWTREYAEVAPASKKMAQLEAHGYVPVGYFPLPRSSWLDTYYRPMQERFGDFLARHGNAAQAQSIVDAERHEIALYERYSDFVSYGFYIARKLAD</sequence>
<evidence type="ECO:0000313" key="3">
    <source>
        <dbReference type="Proteomes" id="UP000032160"/>
    </source>
</evidence>
<accession>X5MG47</accession>
<dbReference type="KEGG" id="pect:BN1012_Phect2156"/>
<evidence type="ECO:0000313" key="2">
    <source>
        <dbReference type="EMBL" id="CDO60369.1"/>
    </source>
</evidence>
<dbReference type="SUPFAM" id="SSF53335">
    <property type="entry name" value="S-adenosyl-L-methionine-dependent methyltransferases"/>
    <property type="match status" value="1"/>
</dbReference>
<dbReference type="Proteomes" id="UP000032160">
    <property type="component" value="Chromosome I"/>
</dbReference>
<gene>
    <name evidence="2" type="ORF">BN1012_Phect2156</name>
</gene>
<protein>
    <submittedName>
        <fullName evidence="2">Probable transcription regulator VCA0264</fullName>
    </submittedName>
</protein>
<proteinExistence type="predicted"/>